<evidence type="ECO:0000256" key="2">
    <source>
        <dbReference type="ARBA" id="ARBA00022670"/>
    </source>
</evidence>
<keyword evidence="6" id="KW-0482">Metalloprotease</keyword>
<comment type="cofactor">
    <cofactor evidence="1">
        <name>Zn(2+)</name>
        <dbReference type="ChEBI" id="CHEBI:29105"/>
    </cofactor>
</comment>
<dbReference type="Gene3D" id="3.40.390.10">
    <property type="entry name" value="Collagenase (Catalytic Domain)"/>
    <property type="match status" value="1"/>
</dbReference>
<organism evidence="7 8">
    <name type="scientific">Pocillopora meandrina</name>
    <dbReference type="NCBI Taxonomy" id="46732"/>
    <lineage>
        <taxon>Eukaryota</taxon>
        <taxon>Metazoa</taxon>
        <taxon>Cnidaria</taxon>
        <taxon>Anthozoa</taxon>
        <taxon>Hexacorallia</taxon>
        <taxon>Scleractinia</taxon>
        <taxon>Astrocoeniina</taxon>
        <taxon>Pocilloporidae</taxon>
        <taxon>Pocillopora</taxon>
    </lineage>
</organism>
<dbReference type="GO" id="GO:0006508">
    <property type="term" value="P:proteolysis"/>
    <property type="evidence" value="ECO:0007669"/>
    <property type="project" value="UniProtKB-KW"/>
</dbReference>
<evidence type="ECO:0000313" key="8">
    <source>
        <dbReference type="Proteomes" id="UP001159428"/>
    </source>
</evidence>
<evidence type="ECO:0000256" key="6">
    <source>
        <dbReference type="ARBA" id="ARBA00023049"/>
    </source>
</evidence>
<dbReference type="EMBL" id="CALNXJ010000005">
    <property type="protein sequence ID" value="CAH3039855.1"/>
    <property type="molecule type" value="Genomic_DNA"/>
</dbReference>
<keyword evidence="8" id="KW-1185">Reference proteome</keyword>
<evidence type="ECO:0000256" key="4">
    <source>
        <dbReference type="ARBA" id="ARBA00022801"/>
    </source>
</evidence>
<dbReference type="PANTHER" id="PTHR15910:SF1">
    <property type="entry name" value="ARCHAEMETZINCIN-2"/>
    <property type="match status" value="1"/>
</dbReference>
<name>A0AAU9W0X2_9CNID</name>
<dbReference type="PANTHER" id="PTHR15910">
    <property type="entry name" value="ARCHAEMETZINCIN"/>
    <property type="match status" value="1"/>
</dbReference>
<sequence length="124" mass="14072">SYQNRHLNDTTSQNIAGVQCGKADRTISSVSFEKNGHHDVSLYLEDFADLEKVNEEIIWRLYEICHVLGMAHCSYFAYAMNESKSVIQAENQPLFLCPVCLHKPQKAFGSDVVERYTGLCILLD</sequence>
<keyword evidence="2" id="KW-0645">Protease</keyword>
<dbReference type="GO" id="GO:0046872">
    <property type="term" value="F:metal ion binding"/>
    <property type="evidence" value="ECO:0007669"/>
    <property type="project" value="UniProtKB-KW"/>
</dbReference>
<keyword evidence="5" id="KW-0862">Zinc</keyword>
<evidence type="ECO:0000256" key="1">
    <source>
        <dbReference type="ARBA" id="ARBA00001947"/>
    </source>
</evidence>
<dbReference type="AlphaFoldDB" id="A0AAU9W0X2"/>
<evidence type="ECO:0000256" key="5">
    <source>
        <dbReference type="ARBA" id="ARBA00022833"/>
    </source>
</evidence>
<keyword evidence="4" id="KW-0378">Hydrolase</keyword>
<proteinExistence type="predicted"/>
<accession>A0AAU9W0X2</accession>
<protein>
    <recommendedName>
        <fullName evidence="9">Recombination activating protein 1</fullName>
    </recommendedName>
</protein>
<reference evidence="7 8" key="1">
    <citation type="submission" date="2022-05" db="EMBL/GenBank/DDBJ databases">
        <authorList>
            <consortium name="Genoscope - CEA"/>
            <person name="William W."/>
        </authorList>
    </citation>
    <scope>NUCLEOTIDE SEQUENCE [LARGE SCALE GENOMIC DNA]</scope>
</reference>
<dbReference type="InterPro" id="IPR024079">
    <property type="entry name" value="MetalloPept_cat_dom_sf"/>
</dbReference>
<dbReference type="Proteomes" id="UP001159428">
    <property type="component" value="Unassembled WGS sequence"/>
</dbReference>
<dbReference type="GO" id="GO:0008237">
    <property type="term" value="F:metallopeptidase activity"/>
    <property type="evidence" value="ECO:0007669"/>
    <property type="project" value="UniProtKB-KW"/>
</dbReference>
<keyword evidence="3" id="KW-0479">Metal-binding</keyword>
<comment type="caution">
    <text evidence="7">The sequence shown here is derived from an EMBL/GenBank/DDBJ whole genome shotgun (WGS) entry which is preliminary data.</text>
</comment>
<evidence type="ECO:0008006" key="9">
    <source>
        <dbReference type="Google" id="ProtNLM"/>
    </source>
</evidence>
<evidence type="ECO:0000313" key="7">
    <source>
        <dbReference type="EMBL" id="CAH3039855.1"/>
    </source>
</evidence>
<feature type="non-terminal residue" evidence="7">
    <location>
        <position position="1"/>
    </location>
</feature>
<evidence type="ECO:0000256" key="3">
    <source>
        <dbReference type="ARBA" id="ARBA00022723"/>
    </source>
</evidence>
<dbReference type="InterPro" id="IPR012962">
    <property type="entry name" value="Pept_M54_archaemetzincn"/>
</dbReference>
<gene>
    <name evidence="7" type="ORF">PMEA_00025449</name>
</gene>